<dbReference type="UniPathway" id="UPA00035">
    <property type="reaction ID" value="UER00043"/>
</dbReference>
<feature type="domain" description="Indole-3-glycerol phosphate synthase" evidence="10">
    <location>
        <begin position="3"/>
        <end position="248"/>
    </location>
</feature>
<dbReference type="NCBIfam" id="NF001377">
    <property type="entry name" value="PRK00278.2-4"/>
    <property type="match status" value="1"/>
</dbReference>
<dbReference type="HAMAP" id="MF_00134_B">
    <property type="entry name" value="IGPS_B"/>
    <property type="match status" value="1"/>
</dbReference>
<dbReference type="Gene3D" id="3.20.20.70">
    <property type="entry name" value="Aldolase class I"/>
    <property type="match status" value="1"/>
</dbReference>
<dbReference type="SUPFAM" id="SSF51366">
    <property type="entry name" value="Ribulose-phoshate binding barrel"/>
    <property type="match status" value="1"/>
</dbReference>
<dbReference type="InterPro" id="IPR001468">
    <property type="entry name" value="Indole-3-GlycerolPSynthase_CS"/>
</dbReference>
<sequence length="261" mass="29833">MILDVIVEDKKKRLKEHKARTSEEQMKELALVSERKSISFYEALAKPGLSIIGEFKKASPSMGKIEMTMEFMDRIDEYNISVDAISCLTEEDHFLGNTDYFKEIRNISPLPMIRKDFIIDPYQIYEAKVIGADCILLIAAILSDEQMAEYYKLATELGMDVLVETHDEEEMGRALKIQPKIIGVNNRNLKDFTISLENTKRLRPMVPEGTVFVSESGVTTNEHIAFLKECKVDALLIGGAFMLSEHPRELATEWKNLYNEK</sequence>
<gene>
    <name evidence="9 11" type="primary">trpC</name>
    <name evidence="11" type="ORF">ERS852578_01066</name>
</gene>
<dbReference type="GO" id="GO:0004640">
    <property type="term" value="F:phosphoribosylanthranilate isomerase activity"/>
    <property type="evidence" value="ECO:0007669"/>
    <property type="project" value="TreeGrafter"/>
</dbReference>
<dbReference type="FunFam" id="3.20.20.70:FF:000024">
    <property type="entry name" value="Indole-3-glycerol phosphate synthase"/>
    <property type="match status" value="1"/>
</dbReference>
<keyword evidence="8 9" id="KW-0456">Lyase</keyword>
<keyword evidence="6 9" id="KW-0822">Tryptophan biosynthesis</keyword>
<proteinExistence type="inferred from homology"/>
<keyword evidence="5 9" id="KW-0210">Decarboxylase</keyword>
<evidence type="ECO:0000256" key="6">
    <source>
        <dbReference type="ARBA" id="ARBA00022822"/>
    </source>
</evidence>
<dbReference type="CDD" id="cd00331">
    <property type="entry name" value="IGPS"/>
    <property type="match status" value="1"/>
</dbReference>
<dbReference type="EC" id="4.1.1.48" evidence="9"/>
<evidence type="ECO:0000313" key="11">
    <source>
        <dbReference type="EMBL" id="CUM91740.1"/>
    </source>
</evidence>
<evidence type="ECO:0000256" key="9">
    <source>
        <dbReference type="HAMAP-Rule" id="MF_00134"/>
    </source>
</evidence>
<accession>A0A173SND1</accession>
<dbReference type="InterPro" id="IPR045186">
    <property type="entry name" value="Indole-3-glycerol_P_synth"/>
</dbReference>
<dbReference type="PANTHER" id="PTHR22854">
    <property type="entry name" value="TRYPTOPHAN BIOSYNTHESIS PROTEIN"/>
    <property type="match status" value="1"/>
</dbReference>
<reference evidence="11 12" key="1">
    <citation type="submission" date="2015-09" db="EMBL/GenBank/DDBJ databases">
        <authorList>
            <consortium name="Pathogen Informatics"/>
        </authorList>
    </citation>
    <scope>NUCLEOTIDE SEQUENCE [LARGE SCALE GENOMIC DNA]</scope>
    <source>
        <strain evidence="11 12">2789STDY5834966</strain>
    </source>
</reference>
<comment type="pathway">
    <text evidence="2 9">Amino-acid biosynthesis; L-tryptophan biosynthesis; L-tryptophan from chorismate: step 4/5.</text>
</comment>
<dbReference type="Proteomes" id="UP000095390">
    <property type="component" value="Unassembled WGS sequence"/>
</dbReference>
<evidence type="ECO:0000256" key="5">
    <source>
        <dbReference type="ARBA" id="ARBA00022793"/>
    </source>
</evidence>
<dbReference type="GO" id="GO:0000162">
    <property type="term" value="P:L-tryptophan biosynthetic process"/>
    <property type="evidence" value="ECO:0007669"/>
    <property type="project" value="UniProtKB-UniRule"/>
</dbReference>
<evidence type="ECO:0000256" key="3">
    <source>
        <dbReference type="ARBA" id="ARBA00008737"/>
    </source>
</evidence>
<dbReference type="InterPro" id="IPR013785">
    <property type="entry name" value="Aldolase_TIM"/>
</dbReference>
<keyword evidence="4 9" id="KW-0028">Amino-acid biosynthesis</keyword>
<dbReference type="Pfam" id="PF00218">
    <property type="entry name" value="IGPS"/>
    <property type="match status" value="1"/>
</dbReference>
<dbReference type="InterPro" id="IPR013798">
    <property type="entry name" value="Indole-3-glycerol_P_synth_dom"/>
</dbReference>
<organism evidence="11 12">
    <name type="scientific">Anaerobutyricum hallii</name>
    <dbReference type="NCBI Taxonomy" id="39488"/>
    <lineage>
        <taxon>Bacteria</taxon>
        <taxon>Bacillati</taxon>
        <taxon>Bacillota</taxon>
        <taxon>Clostridia</taxon>
        <taxon>Lachnospirales</taxon>
        <taxon>Lachnospiraceae</taxon>
        <taxon>Anaerobutyricum</taxon>
    </lineage>
</organism>
<dbReference type="PROSITE" id="PS00614">
    <property type="entry name" value="IGPS"/>
    <property type="match status" value="1"/>
</dbReference>
<evidence type="ECO:0000256" key="1">
    <source>
        <dbReference type="ARBA" id="ARBA00001633"/>
    </source>
</evidence>
<keyword evidence="7 9" id="KW-0057">Aromatic amino acid biosynthesis</keyword>
<comment type="similarity">
    <text evidence="3 9">Belongs to the TrpC family.</text>
</comment>
<dbReference type="RefSeq" id="WP_055182722.1">
    <property type="nucleotide sequence ID" value="NZ_CAUDVV010000001.1"/>
</dbReference>
<dbReference type="PANTHER" id="PTHR22854:SF2">
    <property type="entry name" value="INDOLE-3-GLYCEROL-PHOSPHATE SYNTHASE"/>
    <property type="match status" value="1"/>
</dbReference>
<evidence type="ECO:0000256" key="4">
    <source>
        <dbReference type="ARBA" id="ARBA00022605"/>
    </source>
</evidence>
<protein>
    <recommendedName>
        <fullName evidence="9">Indole-3-glycerol phosphate synthase</fullName>
        <shortName evidence="9">IGPS</shortName>
        <ecNumber evidence="9">4.1.1.48</ecNumber>
    </recommendedName>
</protein>
<dbReference type="GO" id="GO:0004425">
    <property type="term" value="F:indole-3-glycerol-phosphate synthase activity"/>
    <property type="evidence" value="ECO:0007669"/>
    <property type="project" value="UniProtKB-UniRule"/>
</dbReference>
<dbReference type="EMBL" id="CYYC01000010">
    <property type="protein sequence ID" value="CUM91740.1"/>
    <property type="molecule type" value="Genomic_DNA"/>
</dbReference>
<evidence type="ECO:0000313" key="12">
    <source>
        <dbReference type="Proteomes" id="UP000095390"/>
    </source>
</evidence>
<evidence type="ECO:0000259" key="10">
    <source>
        <dbReference type="Pfam" id="PF00218"/>
    </source>
</evidence>
<comment type="catalytic activity">
    <reaction evidence="1 9">
        <text>1-(2-carboxyphenylamino)-1-deoxy-D-ribulose 5-phosphate + H(+) = (1S,2R)-1-C-(indol-3-yl)glycerol 3-phosphate + CO2 + H2O</text>
        <dbReference type="Rhea" id="RHEA:23476"/>
        <dbReference type="ChEBI" id="CHEBI:15377"/>
        <dbReference type="ChEBI" id="CHEBI:15378"/>
        <dbReference type="ChEBI" id="CHEBI:16526"/>
        <dbReference type="ChEBI" id="CHEBI:58613"/>
        <dbReference type="ChEBI" id="CHEBI:58866"/>
        <dbReference type="EC" id="4.1.1.48"/>
    </reaction>
</comment>
<evidence type="ECO:0000256" key="2">
    <source>
        <dbReference type="ARBA" id="ARBA00004696"/>
    </source>
</evidence>
<name>A0A173SND1_9FIRM</name>
<dbReference type="AlphaFoldDB" id="A0A173SND1"/>
<evidence type="ECO:0000256" key="7">
    <source>
        <dbReference type="ARBA" id="ARBA00023141"/>
    </source>
</evidence>
<evidence type="ECO:0000256" key="8">
    <source>
        <dbReference type="ARBA" id="ARBA00023239"/>
    </source>
</evidence>
<dbReference type="InterPro" id="IPR011060">
    <property type="entry name" value="RibuloseP-bd_barrel"/>
</dbReference>
<dbReference type="OrthoDB" id="9804217at2"/>